<evidence type="ECO:0000313" key="2">
    <source>
        <dbReference type="EMBL" id="MFD1524791.1"/>
    </source>
</evidence>
<accession>A0ABD6B2T3</accession>
<proteinExistence type="predicted"/>
<name>A0ABD6B2T3_9EURY</name>
<reference evidence="2 3" key="1">
    <citation type="journal article" date="2019" name="Int. J. Syst. Evol. Microbiol.">
        <title>The Global Catalogue of Microorganisms (GCM) 10K type strain sequencing project: providing services to taxonomists for standard genome sequencing and annotation.</title>
        <authorList>
            <consortium name="The Broad Institute Genomics Platform"/>
            <consortium name="The Broad Institute Genome Sequencing Center for Infectious Disease"/>
            <person name="Wu L."/>
            <person name="Ma J."/>
        </authorList>
    </citation>
    <scope>NUCLEOTIDE SEQUENCE [LARGE SCALE GENOMIC DNA]</scope>
    <source>
        <strain evidence="2 3">CGMCC 1.12285</strain>
    </source>
</reference>
<sequence length="139" mass="14383">MARSPSVPVVLLVLSLLAVAGVAAAVTTPFAGVLTDPAQVSLEIEQPRTAGPNETAATVTFTHTGGDAIPADSVYVVVDGERVAGRENLTLSRSSSTFEIGERIVVEQTGPSGLVGGERVVLVYEHEGTAYRLRAVTVP</sequence>
<dbReference type="RefSeq" id="WP_379732860.1">
    <property type="nucleotide sequence ID" value="NZ_JBHSWZ010000459.1"/>
</dbReference>
<evidence type="ECO:0000259" key="1">
    <source>
        <dbReference type="Pfam" id="PF07790"/>
    </source>
</evidence>
<dbReference type="AlphaFoldDB" id="A0ABD6B2T3"/>
<feature type="domain" description="Archaeal Type IV pilin N-terminal" evidence="1">
    <location>
        <begin position="6"/>
        <end position="81"/>
    </location>
</feature>
<gene>
    <name evidence="2" type="ORF">ACFR9S_00560</name>
</gene>
<evidence type="ECO:0000313" key="3">
    <source>
        <dbReference type="Proteomes" id="UP001597111"/>
    </source>
</evidence>
<dbReference type="EMBL" id="JBHUDH010000003">
    <property type="protein sequence ID" value="MFD1524791.1"/>
    <property type="molecule type" value="Genomic_DNA"/>
</dbReference>
<protein>
    <submittedName>
        <fullName evidence="2">Type IV pilin</fullName>
    </submittedName>
</protein>
<dbReference type="Proteomes" id="UP001597111">
    <property type="component" value="Unassembled WGS sequence"/>
</dbReference>
<dbReference type="InterPro" id="IPR012859">
    <property type="entry name" value="Pilin_N_archaeal"/>
</dbReference>
<comment type="caution">
    <text evidence="2">The sequence shown here is derived from an EMBL/GenBank/DDBJ whole genome shotgun (WGS) entry which is preliminary data.</text>
</comment>
<keyword evidence="3" id="KW-1185">Reference proteome</keyword>
<dbReference type="Pfam" id="PF07790">
    <property type="entry name" value="Pilin_N"/>
    <property type="match status" value="1"/>
</dbReference>
<organism evidence="2 3">
    <name type="scientific">Halolamina salina</name>
    <dbReference type="NCBI Taxonomy" id="1220023"/>
    <lineage>
        <taxon>Archaea</taxon>
        <taxon>Methanobacteriati</taxon>
        <taxon>Methanobacteriota</taxon>
        <taxon>Stenosarchaea group</taxon>
        <taxon>Halobacteria</taxon>
        <taxon>Halobacteriales</taxon>
        <taxon>Haloferacaceae</taxon>
    </lineage>
</organism>